<dbReference type="GO" id="GO:0005506">
    <property type="term" value="F:iron ion binding"/>
    <property type="evidence" value="ECO:0007669"/>
    <property type="project" value="InterPro"/>
</dbReference>
<evidence type="ECO:0000256" key="5">
    <source>
        <dbReference type="ARBA" id="ARBA00022764"/>
    </source>
</evidence>
<feature type="domain" description="Cytochrome c" evidence="11">
    <location>
        <begin position="124"/>
        <end position="206"/>
    </location>
</feature>
<dbReference type="PANTHER" id="PTHR33751">
    <property type="entry name" value="CBB3-TYPE CYTOCHROME C OXIDASE SUBUNIT FIXP"/>
    <property type="match status" value="1"/>
</dbReference>
<evidence type="ECO:0000256" key="4">
    <source>
        <dbReference type="ARBA" id="ARBA00022723"/>
    </source>
</evidence>
<keyword evidence="4 9" id="KW-0479">Metal-binding</keyword>
<dbReference type="InterPro" id="IPR050597">
    <property type="entry name" value="Cytochrome_c_Oxidase_Subunit"/>
</dbReference>
<dbReference type="Gene3D" id="1.10.760.10">
    <property type="entry name" value="Cytochrome c-like domain"/>
    <property type="match status" value="2"/>
</dbReference>
<feature type="binding site" description="axial binding residue" evidence="9">
    <location>
        <position position="32"/>
    </location>
    <ligand>
        <name>heme c</name>
        <dbReference type="ChEBI" id="CHEBI:61717"/>
        <label>1</label>
    </ligand>
    <ligandPart>
        <name>Fe</name>
        <dbReference type="ChEBI" id="CHEBI:18248"/>
    </ligandPart>
</feature>
<evidence type="ECO:0000256" key="10">
    <source>
        <dbReference type="SAM" id="MobiDB-lite"/>
    </source>
</evidence>
<accession>A0A6A7MYP7</accession>
<evidence type="ECO:0000256" key="2">
    <source>
        <dbReference type="ARBA" id="ARBA00022448"/>
    </source>
</evidence>
<keyword evidence="6" id="KW-0249">Electron transport</keyword>
<feature type="domain" description="Cytochrome c" evidence="11">
    <location>
        <begin position="14"/>
        <end position="100"/>
    </location>
</feature>
<comment type="caution">
    <text evidence="12">The sequence shown here is derived from an EMBL/GenBank/DDBJ whole genome shotgun (WGS) entry which is preliminary data.</text>
</comment>
<dbReference type="GO" id="GO:0020037">
    <property type="term" value="F:heme binding"/>
    <property type="evidence" value="ECO:0007669"/>
    <property type="project" value="InterPro"/>
</dbReference>
<dbReference type="PRINTS" id="PR00605">
    <property type="entry name" value="CYTCHROMECIC"/>
</dbReference>
<reference evidence="12 13" key="1">
    <citation type="submission" date="2019-10" db="EMBL/GenBank/DDBJ databases">
        <title>Two novel species isolated from a subtropical stream in China.</title>
        <authorList>
            <person name="Lu H."/>
        </authorList>
    </citation>
    <scope>NUCLEOTIDE SEQUENCE [LARGE SCALE GENOMIC DNA]</scope>
    <source>
        <strain evidence="12 13">FT29W</strain>
    </source>
</reference>
<gene>
    <name evidence="12" type="ORF">GEV02_06900</name>
</gene>
<comment type="PTM">
    <text evidence="8">Binds 2 heme c groups covalently per subunit.</text>
</comment>
<keyword evidence="7 9" id="KW-0408">Iron</keyword>
<feature type="binding site" description="covalent" evidence="8">
    <location>
        <position position="141"/>
    </location>
    <ligand>
        <name>heme c</name>
        <dbReference type="ChEBI" id="CHEBI:61717"/>
        <label>2</label>
    </ligand>
</feature>
<feature type="binding site" description="axial binding residue" evidence="9">
    <location>
        <position position="184"/>
    </location>
    <ligand>
        <name>heme c</name>
        <dbReference type="ChEBI" id="CHEBI:61717"/>
        <label>2</label>
    </ligand>
    <ligandPart>
        <name>Fe</name>
        <dbReference type="ChEBI" id="CHEBI:18248"/>
    </ligandPart>
</feature>
<dbReference type="InterPro" id="IPR008168">
    <property type="entry name" value="Cyt_C_IC"/>
</dbReference>
<dbReference type="EMBL" id="WHUG01000002">
    <property type="protein sequence ID" value="MQA37872.1"/>
    <property type="molecule type" value="Genomic_DNA"/>
</dbReference>
<keyword evidence="2" id="KW-0813">Transport</keyword>
<evidence type="ECO:0000313" key="12">
    <source>
        <dbReference type="EMBL" id="MQA37872.1"/>
    </source>
</evidence>
<dbReference type="Proteomes" id="UP000440498">
    <property type="component" value="Unassembled WGS sequence"/>
</dbReference>
<feature type="binding site" description="covalent" evidence="8">
    <location>
        <position position="138"/>
    </location>
    <ligand>
        <name>heme c</name>
        <dbReference type="ChEBI" id="CHEBI:61717"/>
        <label>2</label>
    </ligand>
</feature>
<dbReference type="PROSITE" id="PS51007">
    <property type="entry name" value="CYTC"/>
    <property type="match status" value="2"/>
</dbReference>
<dbReference type="GO" id="GO:0042597">
    <property type="term" value="C:periplasmic space"/>
    <property type="evidence" value="ECO:0007669"/>
    <property type="project" value="UniProtKB-SubCell"/>
</dbReference>
<feature type="binding site" description="covalent" evidence="8">
    <location>
        <position position="31"/>
    </location>
    <ligand>
        <name>heme c</name>
        <dbReference type="ChEBI" id="CHEBI:61717"/>
        <label>1</label>
    </ligand>
</feature>
<comment type="subcellular location">
    <subcellularLocation>
        <location evidence="1">Periplasm</location>
    </subcellularLocation>
</comment>
<dbReference type="InterPro" id="IPR024167">
    <property type="entry name" value="Cytochrome_c4-like"/>
</dbReference>
<dbReference type="InterPro" id="IPR009056">
    <property type="entry name" value="Cyt_c-like_dom"/>
</dbReference>
<name>A0A6A7MYP7_9BURK</name>
<dbReference type="SUPFAM" id="SSF46626">
    <property type="entry name" value="Cytochrome c"/>
    <property type="match status" value="2"/>
</dbReference>
<evidence type="ECO:0000256" key="7">
    <source>
        <dbReference type="ARBA" id="ARBA00023004"/>
    </source>
</evidence>
<evidence type="ECO:0000256" key="1">
    <source>
        <dbReference type="ARBA" id="ARBA00004418"/>
    </source>
</evidence>
<feature type="region of interest" description="Disordered" evidence="10">
    <location>
        <begin position="1"/>
        <end position="22"/>
    </location>
</feature>
<dbReference type="Pfam" id="PF00034">
    <property type="entry name" value="Cytochrom_C"/>
    <property type="match status" value="2"/>
</dbReference>
<evidence type="ECO:0000256" key="6">
    <source>
        <dbReference type="ARBA" id="ARBA00022982"/>
    </source>
</evidence>
<keyword evidence="5" id="KW-0574">Periplasm</keyword>
<evidence type="ECO:0000256" key="8">
    <source>
        <dbReference type="PIRSR" id="PIRSR000005-1"/>
    </source>
</evidence>
<keyword evidence="3 8" id="KW-0349">Heme</keyword>
<evidence type="ECO:0000256" key="3">
    <source>
        <dbReference type="ARBA" id="ARBA00022617"/>
    </source>
</evidence>
<evidence type="ECO:0000313" key="13">
    <source>
        <dbReference type="Proteomes" id="UP000440498"/>
    </source>
</evidence>
<evidence type="ECO:0000256" key="9">
    <source>
        <dbReference type="PIRSR" id="PIRSR000005-2"/>
    </source>
</evidence>
<feature type="binding site" description="axial binding residue" evidence="9">
    <location>
        <position position="77"/>
    </location>
    <ligand>
        <name>heme c</name>
        <dbReference type="ChEBI" id="CHEBI:61717"/>
        <label>1</label>
    </ligand>
    <ligandPart>
        <name>Fe</name>
        <dbReference type="ChEBI" id="CHEBI:18248"/>
    </ligandPart>
</feature>
<dbReference type="RefSeq" id="WP_152837327.1">
    <property type="nucleotide sequence ID" value="NZ_WHUG01000002.1"/>
</dbReference>
<proteinExistence type="predicted"/>
<sequence length="206" mass="21606">MLLAQLPASAAPRGDPVAGREKADSERCLECHGGSGEGQGFSVGTDGKFAKLGGQYPEYIIKQIQDFRSGKRKHEFMKMMATGISDADLADIAAYFATLPPMPAAAKSAQAPQQAAAPLSHAQQLYAQGDPARKLPACTSCHGEGGKGTAGVGPVIGGQGQRYLEQQLHDWRSGSRNNSAGGVMNQFAAPLSDAEIEALARYVSEM</sequence>
<evidence type="ECO:0000259" key="11">
    <source>
        <dbReference type="PROSITE" id="PS51007"/>
    </source>
</evidence>
<dbReference type="AlphaFoldDB" id="A0A6A7MYP7"/>
<dbReference type="InterPro" id="IPR036909">
    <property type="entry name" value="Cyt_c-like_dom_sf"/>
</dbReference>
<feature type="binding site" description="covalent" evidence="8">
    <location>
        <position position="28"/>
    </location>
    <ligand>
        <name>heme c</name>
        <dbReference type="ChEBI" id="CHEBI:61717"/>
        <label>1</label>
    </ligand>
</feature>
<keyword evidence="13" id="KW-1185">Reference proteome</keyword>
<dbReference type="PIRSF" id="PIRSF000005">
    <property type="entry name" value="Cytochrome_c4"/>
    <property type="match status" value="1"/>
</dbReference>
<dbReference type="PANTHER" id="PTHR33751:SF9">
    <property type="entry name" value="CYTOCHROME C4"/>
    <property type="match status" value="1"/>
</dbReference>
<feature type="binding site" description="axial binding residue" evidence="9">
    <location>
        <position position="142"/>
    </location>
    <ligand>
        <name>heme c</name>
        <dbReference type="ChEBI" id="CHEBI:61717"/>
        <label>2</label>
    </ligand>
    <ligandPart>
        <name>Fe</name>
        <dbReference type="ChEBI" id="CHEBI:18248"/>
    </ligandPart>
</feature>
<dbReference type="GO" id="GO:0009055">
    <property type="term" value="F:electron transfer activity"/>
    <property type="evidence" value="ECO:0007669"/>
    <property type="project" value="InterPro"/>
</dbReference>
<protein>
    <submittedName>
        <fullName evidence="12">C-type cytochrome</fullName>
    </submittedName>
</protein>
<organism evidence="12 13">
    <name type="scientific">Rugamonas aquatica</name>
    <dbReference type="NCBI Taxonomy" id="2743357"/>
    <lineage>
        <taxon>Bacteria</taxon>
        <taxon>Pseudomonadati</taxon>
        <taxon>Pseudomonadota</taxon>
        <taxon>Betaproteobacteria</taxon>
        <taxon>Burkholderiales</taxon>
        <taxon>Oxalobacteraceae</taxon>
        <taxon>Telluria group</taxon>
        <taxon>Rugamonas</taxon>
    </lineage>
</organism>